<proteinExistence type="inferred from homology"/>
<dbReference type="InterPro" id="IPR006626">
    <property type="entry name" value="PbH1"/>
</dbReference>
<evidence type="ECO:0000256" key="1">
    <source>
        <dbReference type="ARBA" id="ARBA00004191"/>
    </source>
</evidence>
<dbReference type="Pfam" id="PF00295">
    <property type="entry name" value="Glyco_hydro_28"/>
    <property type="match status" value="1"/>
</dbReference>
<keyword evidence="11" id="KW-1185">Reference proteome</keyword>
<accession>A0ABD1MPA5</accession>
<dbReference type="PANTHER" id="PTHR31375">
    <property type="match status" value="1"/>
</dbReference>
<comment type="similarity">
    <text evidence="2 9">Belongs to the glycosyl hydrolase 28 family.</text>
</comment>
<dbReference type="InterPro" id="IPR012334">
    <property type="entry name" value="Pectin_lyas_fold"/>
</dbReference>
<dbReference type="InterPro" id="IPR000743">
    <property type="entry name" value="Glyco_hydro_28"/>
</dbReference>
<dbReference type="InterPro" id="IPR011050">
    <property type="entry name" value="Pectin_lyase_fold/virulence"/>
</dbReference>
<dbReference type="PROSITE" id="PS00502">
    <property type="entry name" value="POLYGALACTURONASE"/>
    <property type="match status" value="1"/>
</dbReference>
<keyword evidence="6 9" id="KW-0326">Glycosidase</keyword>
<keyword evidence="7" id="KW-0961">Cell wall biogenesis/degradation</keyword>
<keyword evidence="4" id="KW-0964">Secreted</keyword>
<evidence type="ECO:0000256" key="4">
    <source>
        <dbReference type="ARBA" id="ARBA00022525"/>
    </source>
</evidence>
<evidence type="ECO:0000313" key="11">
    <source>
        <dbReference type="Proteomes" id="UP001603857"/>
    </source>
</evidence>
<sequence>MEERLIKFEECASLKGTIIAPNNTKDWKLPKSRRKAWIRFRHISGLVIRGGGQIDGQGAPWWNLYGANNEINRPTALHFRECNNLFLSGVTHINSPKNHISINNCNGSLISKLHIIAPDESPNTDGIDISGSSNIVIKNSKMETGDDCIAINHGSTFISIIGVFCGPGHGISVGSLGKNGAHQTVEEIYVRNCTFNRTTNGARIKTWIGGQGYARRITFKDIILVDATNPVIIDQEYNPYDSQRAVKVSDVSYHNVKGTSGSVHAVKLHCDKTIGCSNIVLKGINITTTTGEKTYASCKNVKGVCTSCIPHVPCLSHE</sequence>
<dbReference type="SMART" id="SM00710">
    <property type="entry name" value="PbH1"/>
    <property type="match status" value="6"/>
</dbReference>
<evidence type="ECO:0000256" key="5">
    <source>
        <dbReference type="ARBA" id="ARBA00022801"/>
    </source>
</evidence>
<evidence type="ECO:0000256" key="9">
    <source>
        <dbReference type="RuleBase" id="RU361169"/>
    </source>
</evidence>
<dbReference type="SUPFAM" id="SSF51126">
    <property type="entry name" value="Pectin lyase-like"/>
    <property type="match status" value="1"/>
</dbReference>
<evidence type="ECO:0000256" key="6">
    <source>
        <dbReference type="ARBA" id="ARBA00023295"/>
    </source>
</evidence>
<name>A0ABD1MPA5_9FABA</name>
<dbReference type="Gene3D" id="2.160.20.10">
    <property type="entry name" value="Single-stranded right-handed beta-helix, Pectin lyase-like"/>
    <property type="match status" value="1"/>
</dbReference>
<evidence type="ECO:0008006" key="12">
    <source>
        <dbReference type="Google" id="ProtNLM"/>
    </source>
</evidence>
<dbReference type="AlphaFoldDB" id="A0ABD1MPA5"/>
<evidence type="ECO:0000256" key="8">
    <source>
        <dbReference type="PROSITE-ProRule" id="PRU10052"/>
    </source>
</evidence>
<organism evidence="10 11">
    <name type="scientific">Flemingia macrophylla</name>
    <dbReference type="NCBI Taxonomy" id="520843"/>
    <lineage>
        <taxon>Eukaryota</taxon>
        <taxon>Viridiplantae</taxon>
        <taxon>Streptophyta</taxon>
        <taxon>Embryophyta</taxon>
        <taxon>Tracheophyta</taxon>
        <taxon>Spermatophyta</taxon>
        <taxon>Magnoliopsida</taxon>
        <taxon>eudicotyledons</taxon>
        <taxon>Gunneridae</taxon>
        <taxon>Pentapetalae</taxon>
        <taxon>rosids</taxon>
        <taxon>fabids</taxon>
        <taxon>Fabales</taxon>
        <taxon>Fabaceae</taxon>
        <taxon>Papilionoideae</taxon>
        <taxon>50 kb inversion clade</taxon>
        <taxon>NPAAA clade</taxon>
        <taxon>indigoferoid/millettioid clade</taxon>
        <taxon>Phaseoleae</taxon>
        <taxon>Flemingia</taxon>
    </lineage>
</organism>
<evidence type="ECO:0000313" key="10">
    <source>
        <dbReference type="EMBL" id="KAL2336905.1"/>
    </source>
</evidence>
<feature type="active site" evidence="8">
    <location>
        <position position="169"/>
    </location>
</feature>
<evidence type="ECO:0000256" key="3">
    <source>
        <dbReference type="ARBA" id="ARBA00022512"/>
    </source>
</evidence>
<keyword evidence="3" id="KW-0134">Cell wall</keyword>
<reference evidence="10 11" key="1">
    <citation type="submission" date="2024-08" db="EMBL/GenBank/DDBJ databases">
        <title>Insights into the chromosomal genome structure of Flemingia macrophylla.</title>
        <authorList>
            <person name="Ding Y."/>
            <person name="Zhao Y."/>
            <person name="Bi W."/>
            <person name="Wu M."/>
            <person name="Zhao G."/>
            <person name="Gong Y."/>
            <person name="Li W."/>
            <person name="Zhang P."/>
        </authorList>
    </citation>
    <scope>NUCLEOTIDE SEQUENCE [LARGE SCALE GENOMIC DNA]</scope>
    <source>
        <strain evidence="10">DYQJB</strain>
        <tissue evidence="10">Leaf</tissue>
    </source>
</reference>
<protein>
    <recommendedName>
        <fullName evidence="12">Polygalacturonase</fullName>
    </recommendedName>
</protein>
<dbReference type="EMBL" id="JBGMDY010000004">
    <property type="protein sequence ID" value="KAL2336905.1"/>
    <property type="molecule type" value="Genomic_DNA"/>
</dbReference>
<comment type="caution">
    <text evidence="10">The sequence shown here is derived from an EMBL/GenBank/DDBJ whole genome shotgun (WGS) entry which is preliminary data.</text>
</comment>
<keyword evidence="5 9" id="KW-0378">Hydrolase</keyword>
<dbReference type="Proteomes" id="UP001603857">
    <property type="component" value="Unassembled WGS sequence"/>
</dbReference>
<dbReference type="GO" id="GO:0071555">
    <property type="term" value="P:cell wall organization"/>
    <property type="evidence" value="ECO:0007669"/>
    <property type="project" value="UniProtKB-KW"/>
</dbReference>
<evidence type="ECO:0000256" key="7">
    <source>
        <dbReference type="ARBA" id="ARBA00023316"/>
    </source>
</evidence>
<evidence type="ECO:0000256" key="2">
    <source>
        <dbReference type="ARBA" id="ARBA00008834"/>
    </source>
</evidence>
<dbReference type="GO" id="GO:0004553">
    <property type="term" value="F:hydrolase activity, hydrolyzing O-glycosyl compounds"/>
    <property type="evidence" value="ECO:0007669"/>
    <property type="project" value="UniProtKB-ARBA"/>
</dbReference>
<gene>
    <name evidence="10" type="ORF">Fmac_011351</name>
</gene>
<comment type="subcellular location">
    <subcellularLocation>
        <location evidence="1">Secreted</location>
        <location evidence="1">Cell wall</location>
    </subcellularLocation>
</comment>